<comment type="subcellular location">
    <subcellularLocation>
        <location evidence="1">Cytoplasm</location>
    </subcellularLocation>
</comment>
<proteinExistence type="inferred from homology"/>
<dbReference type="Gene3D" id="2.30.29.30">
    <property type="entry name" value="Pleckstrin-homology domain (PH domain)/Phosphotyrosine-binding domain (PTB)"/>
    <property type="match status" value="1"/>
</dbReference>
<dbReference type="Pfam" id="PF06058">
    <property type="entry name" value="DCP1"/>
    <property type="match status" value="1"/>
</dbReference>
<dbReference type="InterPro" id="IPR010334">
    <property type="entry name" value="Dcp1"/>
</dbReference>
<evidence type="ECO:0000256" key="2">
    <source>
        <dbReference type="ARBA" id="ARBA00008778"/>
    </source>
</evidence>
<dbReference type="SUPFAM" id="SSF50729">
    <property type="entry name" value="PH domain-like"/>
    <property type="match status" value="1"/>
</dbReference>
<comment type="similarity">
    <text evidence="2">Belongs to the DCP1 family.</text>
</comment>
<keyword evidence="3" id="KW-0963">Cytoplasm</keyword>
<accession>A0ABX8I940</accession>
<protein>
    <submittedName>
        <fullName evidence="5">Uncharacterized protein</fullName>
    </submittedName>
</protein>
<evidence type="ECO:0000313" key="5">
    <source>
        <dbReference type="EMBL" id="QWU89790.1"/>
    </source>
</evidence>
<keyword evidence="4" id="KW-0507">mRNA processing</keyword>
<name>A0ABX8I940_9ASCO</name>
<dbReference type="PANTHER" id="PTHR16290:SF0">
    <property type="entry name" value="DECAPPING PROTEIN 1, ISOFORM A"/>
    <property type="match status" value="1"/>
</dbReference>
<keyword evidence="6" id="KW-1185">Reference proteome</keyword>
<reference evidence="5 6" key="1">
    <citation type="submission" date="2021-06" db="EMBL/GenBank/DDBJ databases">
        <title>Candida outbreak in Lebanon.</title>
        <authorList>
            <person name="Finianos M."/>
        </authorList>
    </citation>
    <scope>NUCLEOTIDE SEQUENCE [LARGE SCALE GENOMIC DNA]</scope>
    <source>
        <strain evidence="5">CA3LBN</strain>
    </source>
</reference>
<dbReference type="EMBL" id="CP076665">
    <property type="protein sequence ID" value="QWU89790.1"/>
    <property type="molecule type" value="Genomic_DNA"/>
</dbReference>
<dbReference type="CDD" id="cd09804">
    <property type="entry name" value="Dcp1"/>
    <property type="match status" value="1"/>
</dbReference>
<evidence type="ECO:0000256" key="3">
    <source>
        <dbReference type="ARBA" id="ARBA00022490"/>
    </source>
</evidence>
<dbReference type="InterPro" id="IPR011993">
    <property type="entry name" value="PH-like_dom_sf"/>
</dbReference>
<gene>
    <name evidence="5" type="ORF">CA3LBN_004138</name>
</gene>
<sequence length="287" mass="33422">MAPSNTDFPKADQIFPKFVFSEPAFQAELRKWAAEARALSDFYSQLWKEHLAFIQDLEEIEYSQHPFSRLRQAQEEYKPKPPALSAKFDDDESIGRPTSRTTELFRRAEQKYVDNQISGKRALDLFKSTLNFNVISRYDPKAKQLLYTTSHCVIYKFGESQEWEKTEFQGTLALYLREFQPLAPGENLGYESLQKLFCYGLILLNRQSPECFSLGLLPNKVTNHFFPNGVQNNGILEMDVEINDNLIIVKDLLGDIYGLWVFNEEDRKKLFQLMEFCLKNDVPITQQ</sequence>
<dbReference type="Proteomes" id="UP000825434">
    <property type="component" value="Chromosome 5"/>
</dbReference>
<evidence type="ECO:0000256" key="1">
    <source>
        <dbReference type="ARBA" id="ARBA00004496"/>
    </source>
</evidence>
<evidence type="ECO:0000313" key="6">
    <source>
        <dbReference type="Proteomes" id="UP000825434"/>
    </source>
</evidence>
<dbReference type="PANTHER" id="PTHR16290">
    <property type="entry name" value="TRANSCRIPTION FACTOR SMIF DECAPPING ENZYME DCP1"/>
    <property type="match status" value="1"/>
</dbReference>
<evidence type="ECO:0000256" key="4">
    <source>
        <dbReference type="ARBA" id="ARBA00022664"/>
    </source>
</evidence>
<organism evidence="5 6">
    <name type="scientific">Candidozyma haemuli</name>
    <dbReference type="NCBI Taxonomy" id="45357"/>
    <lineage>
        <taxon>Eukaryota</taxon>
        <taxon>Fungi</taxon>
        <taxon>Dikarya</taxon>
        <taxon>Ascomycota</taxon>
        <taxon>Saccharomycotina</taxon>
        <taxon>Pichiomycetes</taxon>
        <taxon>Metschnikowiaceae</taxon>
        <taxon>Candidozyma</taxon>
    </lineage>
</organism>